<name>A0A135SUS0_9PEZI</name>
<protein>
    <submittedName>
        <fullName evidence="2">Uncharacterized protein</fullName>
    </submittedName>
</protein>
<evidence type="ECO:0000256" key="1">
    <source>
        <dbReference type="SAM" id="MobiDB-lite"/>
    </source>
</evidence>
<feature type="region of interest" description="Disordered" evidence="1">
    <location>
        <begin position="21"/>
        <end position="70"/>
    </location>
</feature>
<dbReference type="EMBL" id="JEMN01001339">
    <property type="protein sequence ID" value="KXH39662.1"/>
    <property type="molecule type" value="Genomic_DNA"/>
</dbReference>
<organism evidence="2 3">
    <name type="scientific">Colletotrichum nymphaeae SA-01</name>
    <dbReference type="NCBI Taxonomy" id="1460502"/>
    <lineage>
        <taxon>Eukaryota</taxon>
        <taxon>Fungi</taxon>
        <taxon>Dikarya</taxon>
        <taxon>Ascomycota</taxon>
        <taxon>Pezizomycotina</taxon>
        <taxon>Sordariomycetes</taxon>
        <taxon>Hypocreomycetidae</taxon>
        <taxon>Glomerellales</taxon>
        <taxon>Glomerellaceae</taxon>
        <taxon>Colletotrichum</taxon>
        <taxon>Colletotrichum acutatum species complex</taxon>
    </lineage>
</organism>
<accession>A0A135SUS0</accession>
<feature type="compositionally biased region" description="Low complexity" evidence="1">
    <location>
        <begin position="61"/>
        <end position="70"/>
    </location>
</feature>
<sequence length="170" mass="19142">MLPRVPIVSLTIITRRTRQSAMLEDKKCPQTRQDNISKGQTDFQSRIPPSRSIPQARLEASSSSSSTSFSPKTITQSYATSLKELASSHRRRASSASLAIHIYTSPSASYILHILHTFTHLHIIFTRRYALIIRHRNTKPERSPSPLTIYPITLPNEAGLEKCNSGWTRS</sequence>
<dbReference type="AlphaFoldDB" id="A0A135SUS0"/>
<evidence type="ECO:0000313" key="2">
    <source>
        <dbReference type="EMBL" id="KXH39662.1"/>
    </source>
</evidence>
<evidence type="ECO:0000313" key="3">
    <source>
        <dbReference type="Proteomes" id="UP000070054"/>
    </source>
</evidence>
<comment type="caution">
    <text evidence="2">The sequence shown here is derived from an EMBL/GenBank/DDBJ whole genome shotgun (WGS) entry which is preliminary data.</text>
</comment>
<dbReference type="Proteomes" id="UP000070054">
    <property type="component" value="Unassembled WGS sequence"/>
</dbReference>
<proteinExistence type="predicted"/>
<keyword evidence="3" id="KW-1185">Reference proteome</keyword>
<feature type="compositionally biased region" description="Polar residues" evidence="1">
    <location>
        <begin position="30"/>
        <end position="44"/>
    </location>
</feature>
<reference evidence="2 3" key="1">
    <citation type="submission" date="2014-02" db="EMBL/GenBank/DDBJ databases">
        <title>The genome sequence of Colletotrichum nymphaeae SA-01.</title>
        <authorList>
            <person name="Baroncelli R."/>
            <person name="Thon M.R."/>
        </authorList>
    </citation>
    <scope>NUCLEOTIDE SEQUENCE [LARGE SCALE GENOMIC DNA]</scope>
    <source>
        <strain evidence="2 3">SA-01</strain>
    </source>
</reference>
<gene>
    <name evidence="2" type="ORF">CNYM01_12656</name>
</gene>